<proteinExistence type="predicted"/>
<evidence type="ECO:0000256" key="2">
    <source>
        <dbReference type="SAM" id="MobiDB-lite"/>
    </source>
</evidence>
<feature type="compositionally biased region" description="Polar residues" evidence="2">
    <location>
        <begin position="455"/>
        <end position="478"/>
    </location>
</feature>
<dbReference type="GO" id="GO:0008270">
    <property type="term" value="F:zinc ion binding"/>
    <property type="evidence" value="ECO:0007669"/>
    <property type="project" value="UniProtKB-KW"/>
</dbReference>
<dbReference type="InterPro" id="IPR000679">
    <property type="entry name" value="Znf_GATA"/>
</dbReference>
<evidence type="ECO:0000259" key="3">
    <source>
        <dbReference type="PROSITE" id="PS50114"/>
    </source>
</evidence>
<sequence length="602" mass="65268">AAVQELDSTSFLYDLPPTETRNRILKRLYAEQRLESSAVSSTTTHCATRCPPSPDLPGLDQWRKYRYSSSCELSDARVQNFTWRTMYSMSWLRTCFGAHHGWMNVNPDDTTDQDDYLTSEDDKTAPQCELPLSSELLPQADLLPAWQEETFSMGFVLETPTPTSRRSVQTPLEPDTTKGGNPTTQASLNEVTDRLTENESTGWESDYGPMNFDLNSFTPLTVQVEPVPMQNVGPVPIAMESAQVPNSVTTTLVSQDNGPIPYGALMFPNPSHQAGALDFSLSNQGFAPAFLAPGLTNYEGLMEPSAAEILEKILAETNTLDLGSAMVGPLGDEFLSQFSATQTPSTSAARNETLSGTVGPTQLNTPVLTTNPMSATLPTMSISTPMASTTAQPAPKMSPPNTYPSSYLSPPASARLIPNVISGNSALGNRVWNNTSPQLSPEATIDIPLLKQTSTTTHCSTPSQITEPLPTKSVSSASEKYYPRPMVFSNGNSGPVIISTPESSPNMEPTSLSGHTKSSKSNSTPSGYFCSQCKATSTTQWRKRPETGDRLCNACALYEKSKNAPRPLDIAQKNSVPRRRRRKKTSEGTSTLAPVKKLAKLV</sequence>
<dbReference type="GO" id="GO:0043565">
    <property type="term" value="F:sequence-specific DNA binding"/>
    <property type="evidence" value="ECO:0007669"/>
    <property type="project" value="InterPro"/>
</dbReference>
<dbReference type="GO" id="GO:0005634">
    <property type="term" value="C:nucleus"/>
    <property type="evidence" value="ECO:0007669"/>
    <property type="project" value="InterPro"/>
</dbReference>
<dbReference type="Gene3D" id="3.30.50.10">
    <property type="entry name" value="Erythroid Transcription Factor GATA-1, subunit A"/>
    <property type="match status" value="1"/>
</dbReference>
<comment type="caution">
    <text evidence="4">The sequence shown here is derived from an EMBL/GenBank/DDBJ whole genome shotgun (WGS) entry which is preliminary data.</text>
</comment>
<keyword evidence="1" id="KW-0862">Zinc</keyword>
<feature type="region of interest" description="Disordered" evidence="2">
    <location>
        <begin position="341"/>
        <end position="367"/>
    </location>
</feature>
<dbReference type="OrthoDB" id="5597699at2759"/>
<reference evidence="4" key="1">
    <citation type="submission" date="2022-07" db="EMBL/GenBank/DDBJ databases">
        <title>Phylogenomic reconstructions and comparative analyses of Kickxellomycotina fungi.</title>
        <authorList>
            <person name="Reynolds N.K."/>
            <person name="Stajich J.E."/>
            <person name="Barry K."/>
            <person name="Grigoriev I.V."/>
            <person name="Crous P."/>
            <person name="Smith M.E."/>
        </authorList>
    </citation>
    <scope>NUCLEOTIDE SEQUENCE</scope>
    <source>
        <strain evidence="4">RSA 1196</strain>
    </source>
</reference>
<protein>
    <recommendedName>
        <fullName evidence="3">GATA-type domain-containing protein</fullName>
    </recommendedName>
</protein>
<feature type="non-terminal residue" evidence="4">
    <location>
        <position position="1"/>
    </location>
</feature>
<accession>A0A9W8E1X4</accession>
<dbReference type="GO" id="GO:0003700">
    <property type="term" value="F:DNA-binding transcription factor activity"/>
    <property type="evidence" value="ECO:0007669"/>
    <property type="project" value="InterPro"/>
</dbReference>
<keyword evidence="1" id="KW-0479">Metal-binding</keyword>
<feature type="region of interest" description="Disordered" evidence="2">
    <location>
        <begin position="455"/>
        <end position="527"/>
    </location>
</feature>
<dbReference type="Proteomes" id="UP001150925">
    <property type="component" value="Unassembled WGS sequence"/>
</dbReference>
<dbReference type="EMBL" id="JANBPY010001508">
    <property type="protein sequence ID" value="KAJ1959745.1"/>
    <property type="molecule type" value="Genomic_DNA"/>
</dbReference>
<keyword evidence="1" id="KW-0863">Zinc-finger</keyword>
<feature type="region of interest" description="Disordered" evidence="2">
    <location>
        <begin position="159"/>
        <end position="186"/>
    </location>
</feature>
<keyword evidence="5" id="KW-1185">Reference proteome</keyword>
<evidence type="ECO:0000313" key="4">
    <source>
        <dbReference type="EMBL" id="KAJ1959745.1"/>
    </source>
</evidence>
<dbReference type="InterPro" id="IPR028440">
    <property type="entry name" value="TRPS1"/>
</dbReference>
<feature type="region of interest" description="Disordered" evidence="2">
    <location>
        <begin position="572"/>
        <end position="602"/>
    </location>
</feature>
<dbReference type="InterPro" id="IPR013088">
    <property type="entry name" value="Znf_NHR/GATA"/>
</dbReference>
<dbReference type="PROSITE" id="PS50114">
    <property type="entry name" value="GATA_ZN_FINGER_2"/>
    <property type="match status" value="1"/>
</dbReference>
<dbReference type="PANTHER" id="PTHR47034">
    <property type="entry name" value="ZINC FINGER TRANSCRIPTION FACTOR TRPS1"/>
    <property type="match status" value="1"/>
</dbReference>
<feature type="compositionally biased region" description="Polar residues" evidence="2">
    <location>
        <begin position="160"/>
        <end position="170"/>
    </location>
</feature>
<dbReference type="SUPFAM" id="SSF57716">
    <property type="entry name" value="Glucocorticoid receptor-like (DNA-binding domain)"/>
    <property type="match status" value="1"/>
</dbReference>
<gene>
    <name evidence="4" type="ORF">IWQ62_004493</name>
</gene>
<dbReference type="PROSITE" id="PS00344">
    <property type="entry name" value="GATA_ZN_FINGER_1"/>
    <property type="match status" value="1"/>
</dbReference>
<name>A0A9W8E1X4_9FUNG</name>
<evidence type="ECO:0000313" key="5">
    <source>
        <dbReference type="Proteomes" id="UP001150925"/>
    </source>
</evidence>
<feature type="domain" description="GATA-type" evidence="3">
    <location>
        <begin position="524"/>
        <end position="579"/>
    </location>
</feature>
<feature type="compositionally biased region" description="Polar residues" evidence="2">
    <location>
        <begin position="500"/>
        <end position="526"/>
    </location>
</feature>
<dbReference type="Pfam" id="PF00320">
    <property type="entry name" value="GATA"/>
    <property type="match status" value="1"/>
</dbReference>
<dbReference type="PANTHER" id="PTHR47034:SF3">
    <property type="entry name" value="ZINC FINGER PROTEIN HELIOS-LIKE"/>
    <property type="match status" value="1"/>
</dbReference>
<dbReference type="CDD" id="cd00202">
    <property type="entry name" value="ZnF_GATA"/>
    <property type="match status" value="1"/>
</dbReference>
<organism evidence="4 5">
    <name type="scientific">Dispira parvispora</name>
    <dbReference type="NCBI Taxonomy" id="1520584"/>
    <lineage>
        <taxon>Eukaryota</taxon>
        <taxon>Fungi</taxon>
        <taxon>Fungi incertae sedis</taxon>
        <taxon>Zoopagomycota</taxon>
        <taxon>Kickxellomycotina</taxon>
        <taxon>Dimargaritomycetes</taxon>
        <taxon>Dimargaritales</taxon>
        <taxon>Dimargaritaceae</taxon>
        <taxon>Dispira</taxon>
    </lineage>
</organism>
<evidence type="ECO:0000256" key="1">
    <source>
        <dbReference type="PROSITE-ProRule" id="PRU00094"/>
    </source>
</evidence>
<dbReference type="SMART" id="SM00401">
    <property type="entry name" value="ZnF_GATA"/>
    <property type="match status" value="1"/>
</dbReference>
<dbReference type="AlphaFoldDB" id="A0A9W8E1X4"/>